<protein>
    <submittedName>
        <fullName evidence="1">Uncharacterized protein</fullName>
    </submittedName>
</protein>
<comment type="caution">
    <text evidence="1">The sequence shown here is derived from an EMBL/GenBank/DDBJ whole genome shotgun (WGS) entry which is preliminary data.</text>
</comment>
<proteinExistence type="predicted"/>
<dbReference type="Proteomes" id="UP001163321">
    <property type="component" value="Chromosome 4"/>
</dbReference>
<sequence>MLKTHKIKMGFKAHVPVKQLPLFPNVPGTYLSLSIRMRTRVYCNMEANLENFLKVMRNGSICDKEIEAYRSN</sequence>
<evidence type="ECO:0000313" key="2">
    <source>
        <dbReference type="Proteomes" id="UP001163321"/>
    </source>
</evidence>
<gene>
    <name evidence="1" type="ORF">PsorP6_004905</name>
</gene>
<keyword evidence="2" id="KW-1185">Reference proteome</keyword>
<dbReference type="EMBL" id="CM047583">
    <property type="protein sequence ID" value="KAI9914077.1"/>
    <property type="molecule type" value="Genomic_DNA"/>
</dbReference>
<evidence type="ECO:0000313" key="1">
    <source>
        <dbReference type="EMBL" id="KAI9914077.1"/>
    </source>
</evidence>
<accession>A0ACC0W5S0</accession>
<reference evidence="1 2" key="1">
    <citation type="journal article" date="2022" name="bioRxiv">
        <title>The genome of the oomycete Peronosclerospora sorghi, a cosmopolitan pathogen of maize and sorghum, is inflated with dispersed pseudogenes.</title>
        <authorList>
            <person name="Fletcher K."/>
            <person name="Martin F."/>
            <person name="Isakeit T."/>
            <person name="Cavanaugh K."/>
            <person name="Magill C."/>
            <person name="Michelmore R."/>
        </authorList>
    </citation>
    <scope>NUCLEOTIDE SEQUENCE [LARGE SCALE GENOMIC DNA]</scope>
    <source>
        <strain evidence="1">P6</strain>
    </source>
</reference>
<organism evidence="1 2">
    <name type="scientific">Peronosclerospora sorghi</name>
    <dbReference type="NCBI Taxonomy" id="230839"/>
    <lineage>
        <taxon>Eukaryota</taxon>
        <taxon>Sar</taxon>
        <taxon>Stramenopiles</taxon>
        <taxon>Oomycota</taxon>
        <taxon>Peronosporomycetes</taxon>
        <taxon>Peronosporales</taxon>
        <taxon>Peronosporaceae</taxon>
        <taxon>Peronosclerospora</taxon>
    </lineage>
</organism>
<name>A0ACC0W5S0_9STRA</name>